<proteinExistence type="predicted"/>
<dbReference type="Pfam" id="PF01381">
    <property type="entry name" value="HTH_3"/>
    <property type="match status" value="1"/>
</dbReference>
<dbReference type="CDD" id="cd00093">
    <property type="entry name" value="HTH_XRE"/>
    <property type="match status" value="1"/>
</dbReference>
<evidence type="ECO:0000313" key="3">
    <source>
        <dbReference type="Proteomes" id="UP001204061"/>
    </source>
</evidence>
<dbReference type="RefSeq" id="WP_257725803.1">
    <property type="nucleotide sequence ID" value="NZ_JANLFC010000063.1"/>
</dbReference>
<dbReference type="SMART" id="SM00530">
    <property type="entry name" value="HTH_XRE"/>
    <property type="match status" value="1"/>
</dbReference>
<dbReference type="Proteomes" id="UP001204061">
    <property type="component" value="Unassembled WGS sequence"/>
</dbReference>
<name>A0AAW5MGP9_AERVE</name>
<dbReference type="InterPro" id="IPR001387">
    <property type="entry name" value="Cro/C1-type_HTH"/>
</dbReference>
<comment type="caution">
    <text evidence="2">The sequence shown here is derived from an EMBL/GenBank/DDBJ whole genome shotgun (WGS) entry which is preliminary data.</text>
</comment>
<feature type="domain" description="HTH cro/C1-type" evidence="1">
    <location>
        <begin position="28"/>
        <end position="70"/>
    </location>
</feature>
<reference evidence="2" key="1">
    <citation type="submission" date="2022-08" db="EMBL/GenBank/DDBJ databases">
        <title>A global survey of hypervirulent Aeromonas hydrophila identified this emerging pathogen in farmed fish in the lower Mekong River basin.</title>
        <authorList>
            <person name="Xu T."/>
            <person name="Rasmussen-Ivey C.R."/>
            <person name="Moen F.S."/>
            <person name="Fernandez Bravo A."/>
            <person name="Lamy B."/>
            <person name="Beaz-Hidalgo R."/>
            <person name="Khan C.D."/>
            <person name="Castro Escarpulli G."/>
            <person name="Yasin I.S.M."/>
            <person name="Figueras M.J."/>
            <person name="Azzam Sayuti M."/>
            <person name="Karim M.M."/>
            <person name="Alam K.M."/>
            <person name="Le T.T.T."/>
            <person name="Thao N.H.P."/>
            <person name="Addo S."/>
            <person name="Duodu S."/>
            <person name="Ali S."/>
            <person name="Mey S."/>
            <person name="Somony T."/>
            <person name="Liles M.R."/>
        </authorList>
    </citation>
    <scope>NUCLEOTIDE SEQUENCE</scope>
    <source>
        <strain evidence="2">0.14</strain>
    </source>
</reference>
<organism evidence="2 3">
    <name type="scientific">Aeromonas veronii</name>
    <dbReference type="NCBI Taxonomy" id="654"/>
    <lineage>
        <taxon>Bacteria</taxon>
        <taxon>Pseudomonadati</taxon>
        <taxon>Pseudomonadota</taxon>
        <taxon>Gammaproteobacteria</taxon>
        <taxon>Aeromonadales</taxon>
        <taxon>Aeromonadaceae</taxon>
        <taxon>Aeromonas</taxon>
    </lineage>
</organism>
<dbReference type="AlphaFoldDB" id="A0AAW5MGP9"/>
<sequence>MIKSECEMADKLRAERIRQAVLECGTYEEVSFKTGISVSTLVRITSGKTEPKLKDIADIAKLSRKSLDWLVFGDQQTIKSQAERTWAADAHDDETTEAHNFIIWNIRTLDKEDILAIARQVHALSTYSYSRKMAERKLLSDLKGIQEQ</sequence>
<dbReference type="SUPFAM" id="SSF47413">
    <property type="entry name" value="lambda repressor-like DNA-binding domains"/>
    <property type="match status" value="1"/>
</dbReference>
<gene>
    <name evidence="2" type="ORF">NS965_18445</name>
</gene>
<dbReference type="EMBL" id="JANLFC010000063">
    <property type="protein sequence ID" value="MCR4450368.1"/>
    <property type="molecule type" value="Genomic_DNA"/>
</dbReference>
<dbReference type="PROSITE" id="PS50943">
    <property type="entry name" value="HTH_CROC1"/>
    <property type="match status" value="1"/>
</dbReference>
<protein>
    <submittedName>
        <fullName evidence="2">Helix-turn-helix transcriptional regulator</fullName>
    </submittedName>
</protein>
<dbReference type="Gene3D" id="1.10.260.40">
    <property type="entry name" value="lambda repressor-like DNA-binding domains"/>
    <property type="match status" value="1"/>
</dbReference>
<accession>A0AAW5MGP9</accession>
<evidence type="ECO:0000259" key="1">
    <source>
        <dbReference type="PROSITE" id="PS50943"/>
    </source>
</evidence>
<evidence type="ECO:0000313" key="2">
    <source>
        <dbReference type="EMBL" id="MCR4450368.1"/>
    </source>
</evidence>
<dbReference type="InterPro" id="IPR010982">
    <property type="entry name" value="Lambda_DNA-bd_dom_sf"/>
</dbReference>
<dbReference type="GO" id="GO:0003677">
    <property type="term" value="F:DNA binding"/>
    <property type="evidence" value="ECO:0007669"/>
    <property type="project" value="InterPro"/>
</dbReference>